<keyword evidence="2" id="KW-1185">Reference proteome</keyword>
<dbReference type="EMBL" id="JABSTQ010011568">
    <property type="protein sequence ID" value="KAG0409994.1"/>
    <property type="molecule type" value="Genomic_DNA"/>
</dbReference>
<dbReference type="Proteomes" id="UP000805193">
    <property type="component" value="Unassembled WGS sequence"/>
</dbReference>
<name>A0AC60NSG7_IXOPE</name>
<organism evidence="1 2">
    <name type="scientific">Ixodes persulcatus</name>
    <name type="common">Taiga tick</name>
    <dbReference type="NCBI Taxonomy" id="34615"/>
    <lineage>
        <taxon>Eukaryota</taxon>
        <taxon>Metazoa</taxon>
        <taxon>Ecdysozoa</taxon>
        <taxon>Arthropoda</taxon>
        <taxon>Chelicerata</taxon>
        <taxon>Arachnida</taxon>
        <taxon>Acari</taxon>
        <taxon>Parasitiformes</taxon>
        <taxon>Ixodida</taxon>
        <taxon>Ixodoidea</taxon>
        <taxon>Ixodidae</taxon>
        <taxon>Ixodinae</taxon>
        <taxon>Ixodes</taxon>
    </lineage>
</organism>
<reference evidence="1 2" key="1">
    <citation type="journal article" date="2020" name="Cell">
        <title>Large-Scale Comparative Analyses of Tick Genomes Elucidate Their Genetic Diversity and Vector Capacities.</title>
        <authorList>
            <consortium name="Tick Genome and Microbiome Consortium (TIGMIC)"/>
            <person name="Jia N."/>
            <person name="Wang J."/>
            <person name="Shi W."/>
            <person name="Du L."/>
            <person name="Sun Y."/>
            <person name="Zhan W."/>
            <person name="Jiang J.F."/>
            <person name="Wang Q."/>
            <person name="Zhang B."/>
            <person name="Ji P."/>
            <person name="Bell-Sakyi L."/>
            <person name="Cui X.M."/>
            <person name="Yuan T.T."/>
            <person name="Jiang B.G."/>
            <person name="Yang W.F."/>
            <person name="Lam T.T."/>
            <person name="Chang Q.C."/>
            <person name="Ding S.J."/>
            <person name="Wang X.J."/>
            <person name="Zhu J.G."/>
            <person name="Ruan X.D."/>
            <person name="Zhao L."/>
            <person name="Wei J.T."/>
            <person name="Ye R.Z."/>
            <person name="Que T.C."/>
            <person name="Du C.H."/>
            <person name="Zhou Y.H."/>
            <person name="Cheng J.X."/>
            <person name="Dai P.F."/>
            <person name="Guo W.B."/>
            <person name="Han X.H."/>
            <person name="Huang E.J."/>
            <person name="Li L.F."/>
            <person name="Wei W."/>
            <person name="Gao Y.C."/>
            <person name="Liu J.Z."/>
            <person name="Shao H.Z."/>
            <person name="Wang X."/>
            <person name="Wang C.C."/>
            <person name="Yang T.C."/>
            <person name="Huo Q.B."/>
            <person name="Li W."/>
            <person name="Chen H.Y."/>
            <person name="Chen S.E."/>
            <person name="Zhou L.G."/>
            <person name="Ni X.B."/>
            <person name="Tian J.H."/>
            <person name="Sheng Y."/>
            <person name="Liu T."/>
            <person name="Pan Y.S."/>
            <person name="Xia L.Y."/>
            <person name="Li J."/>
            <person name="Zhao F."/>
            <person name="Cao W.C."/>
        </authorList>
    </citation>
    <scope>NUCLEOTIDE SEQUENCE [LARGE SCALE GENOMIC DNA]</scope>
    <source>
        <strain evidence="1">Iper-2018</strain>
    </source>
</reference>
<evidence type="ECO:0000313" key="2">
    <source>
        <dbReference type="Proteomes" id="UP000805193"/>
    </source>
</evidence>
<evidence type="ECO:0000313" key="1">
    <source>
        <dbReference type="EMBL" id="KAG0409994.1"/>
    </source>
</evidence>
<proteinExistence type="predicted"/>
<sequence>MTCGPCPAGKTPGDAPPKLVCQFCSYSTVYSTTMVRHVRTHTGERPYRCVSCKKGFTTQQQLEKHCSQPLKPCYKPFECNYCSERFPTDTMLTPLRFSRPSGNGHFVVATSRFGHGRAADDCFAPKKFQCKLCHYSTNIMTNLKHHIRVHSGERPFKCNDCGKGFIQKIQMIKHSCLARPQPPEKPIPPQPSEMPSLAPKPAQKLAPRLASGPAPRPVPEGYEPTKKPYSCSQCGETFTREMQFLQHVVQVHTMRPLLSKSGRQVVLSLRQQQLSMYQGHFKSTHGHRFQCTYCSYSTNYQTNLNNHVRVHTGERPFVCKYCMSSWAERDVPPQPPAARTNYVVVKKYPCRYCSYSSDYPTNRLHHERRHTGDRPYQCSSCFKSFSRKHHLMRHRVHCVT</sequence>
<accession>A0AC60NSG7</accession>
<comment type="caution">
    <text evidence="1">The sequence shown here is derived from an EMBL/GenBank/DDBJ whole genome shotgun (WGS) entry which is preliminary data.</text>
</comment>
<protein>
    <submittedName>
        <fullName evidence="1">Uncharacterized protein</fullName>
    </submittedName>
</protein>
<gene>
    <name evidence="1" type="ORF">HPB47_012897</name>
</gene>